<dbReference type="InterPro" id="IPR050389">
    <property type="entry name" value="LysR-type_TF"/>
</dbReference>
<dbReference type="OrthoDB" id="8583877at2"/>
<keyword evidence="3" id="KW-0238">DNA-binding</keyword>
<evidence type="ECO:0000256" key="1">
    <source>
        <dbReference type="ARBA" id="ARBA00009437"/>
    </source>
</evidence>
<dbReference type="Gene3D" id="1.10.10.10">
    <property type="entry name" value="Winged helix-like DNA-binding domain superfamily/Winged helix DNA-binding domain"/>
    <property type="match status" value="1"/>
</dbReference>
<dbReference type="Pfam" id="PF03466">
    <property type="entry name" value="LysR_substrate"/>
    <property type="match status" value="1"/>
</dbReference>
<keyword evidence="2" id="KW-0805">Transcription regulation</keyword>
<organism evidence="6 7">
    <name type="scientific">Bordetella bronchiseptica 253</name>
    <dbReference type="NCBI Taxonomy" id="568707"/>
    <lineage>
        <taxon>Bacteria</taxon>
        <taxon>Pseudomonadati</taxon>
        <taxon>Pseudomonadota</taxon>
        <taxon>Betaproteobacteria</taxon>
        <taxon>Burkholderiales</taxon>
        <taxon>Alcaligenaceae</taxon>
        <taxon>Bordetella</taxon>
    </lineage>
</organism>
<dbReference type="PANTHER" id="PTHR30118:SF15">
    <property type="entry name" value="TRANSCRIPTIONAL REGULATORY PROTEIN"/>
    <property type="match status" value="1"/>
</dbReference>
<dbReference type="CDD" id="cd08417">
    <property type="entry name" value="PBP2_Nitroaromatics_like"/>
    <property type="match status" value="1"/>
</dbReference>
<keyword evidence="4" id="KW-0804">Transcription</keyword>
<dbReference type="InterPro" id="IPR037402">
    <property type="entry name" value="YidZ_PBP2"/>
</dbReference>
<dbReference type="HOGENOM" id="CLU_039613_39_0_4"/>
<dbReference type="InterPro" id="IPR000847">
    <property type="entry name" value="LysR_HTH_N"/>
</dbReference>
<dbReference type="Proteomes" id="UP000007564">
    <property type="component" value="Chromosome"/>
</dbReference>
<evidence type="ECO:0000313" key="6">
    <source>
        <dbReference type="EMBL" id="CCJ52094.1"/>
    </source>
</evidence>
<dbReference type="InterPro" id="IPR036388">
    <property type="entry name" value="WH-like_DNA-bd_sf"/>
</dbReference>
<evidence type="ECO:0000256" key="3">
    <source>
        <dbReference type="ARBA" id="ARBA00023125"/>
    </source>
</evidence>
<dbReference type="EMBL" id="HE965806">
    <property type="protein sequence ID" value="CCJ52094.1"/>
    <property type="molecule type" value="Genomic_DNA"/>
</dbReference>
<gene>
    <name evidence="6" type="ORF">BN112_0176</name>
</gene>
<dbReference type="Pfam" id="PF00126">
    <property type="entry name" value="HTH_1"/>
    <property type="match status" value="1"/>
</dbReference>
<evidence type="ECO:0000259" key="5">
    <source>
        <dbReference type="PROSITE" id="PS50931"/>
    </source>
</evidence>
<protein>
    <submittedName>
        <fullName evidence="6">Probable LysR-family transcription regulator</fullName>
    </submittedName>
</protein>
<dbReference type="SUPFAM" id="SSF46785">
    <property type="entry name" value="Winged helix' DNA-binding domain"/>
    <property type="match status" value="1"/>
</dbReference>
<dbReference type="GO" id="GO:0003700">
    <property type="term" value="F:DNA-binding transcription factor activity"/>
    <property type="evidence" value="ECO:0007669"/>
    <property type="project" value="InterPro"/>
</dbReference>
<dbReference type="AlphaFoldDB" id="A0A0C6P1G5"/>
<proteinExistence type="inferred from homology"/>
<reference evidence="6 7" key="1">
    <citation type="journal article" date="2012" name="BMC Genomics">
        <title>Comparative genomics of the classical Bordetella subspecies: the evolution and exchange of virulence-associated diversity amongst closely related pathogens.</title>
        <authorList>
            <person name="Park J."/>
            <person name="Zhang Y."/>
            <person name="Buboltz A.M."/>
            <person name="Zhang X."/>
            <person name="Schuster S.C."/>
            <person name="Ahuja U."/>
            <person name="Liu M."/>
            <person name="Miller J.F."/>
            <person name="Sebaihia M."/>
            <person name="Bentley S.D."/>
            <person name="Parkhill J."/>
            <person name="Harvill E.T."/>
        </authorList>
    </citation>
    <scope>NUCLEOTIDE SEQUENCE [LARGE SCALE GENOMIC DNA]</scope>
    <source>
        <strain evidence="6 7">253</strain>
    </source>
</reference>
<dbReference type="InterPro" id="IPR036390">
    <property type="entry name" value="WH_DNA-bd_sf"/>
</dbReference>
<dbReference type="InterPro" id="IPR005119">
    <property type="entry name" value="LysR_subst-bd"/>
</dbReference>
<evidence type="ECO:0000313" key="7">
    <source>
        <dbReference type="Proteomes" id="UP000007564"/>
    </source>
</evidence>
<evidence type="ECO:0000256" key="4">
    <source>
        <dbReference type="ARBA" id="ARBA00023163"/>
    </source>
</evidence>
<dbReference type="GO" id="GO:0003677">
    <property type="term" value="F:DNA binding"/>
    <property type="evidence" value="ECO:0007669"/>
    <property type="project" value="UniProtKB-KW"/>
</dbReference>
<comment type="similarity">
    <text evidence="1">Belongs to the LysR transcriptional regulatory family.</text>
</comment>
<feature type="domain" description="HTH lysR-type" evidence="5">
    <location>
        <begin position="25"/>
        <end position="82"/>
    </location>
</feature>
<dbReference type="Gene3D" id="3.40.190.10">
    <property type="entry name" value="Periplasmic binding protein-like II"/>
    <property type="match status" value="2"/>
</dbReference>
<name>A0A0C6P1G5_BORBO</name>
<accession>A0A0C6P1G5</accession>
<dbReference type="PROSITE" id="PS50931">
    <property type="entry name" value="HTH_LYSR"/>
    <property type="match status" value="1"/>
</dbReference>
<sequence>MRQTPRKGLPRPVPAAPTIPAMDNIDIKLLRTLLVLMSERSVSRTADRLDVSQPAVSHALARLRILFDDPLLLRSRAGMVPTDRASEIEARVRRLLAEYDALAHRPQPFDPSVSERHFVLSAPEYAEHLLMPPIFRHLRAHAPNIRVEVRAPDPERAYELLESGEVDLRIAWLRKPAQSLRSMQLFQDRIVCIADRDHPALDGTLSLADFLRYPHARPWGMGRNMSGRVIDEAVELLGKKLAPPFLVQNFLTIPYTITGSDLLAVLPLVLARAFAAQQPIQILEVPLRLPRMRYGAYWHERSHKDVGHKWLRSVVLQAAQGLQAPPAAI</sequence>
<dbReference type="SUPFAM" id="SSF53850">
    <property type="entry name" value="Periplasmic binding protein-like II"/>
    <property type="match status" value="1"/>
</dbReference>
<dbReference type="PANTHER" id="PTHR30118">
    <property type="entry name" value="HTH-TYPE TRANSCRIPTIONAL REGULATOR LEUO-RELATED"/>
    <property type="match status" value="1"/>
</dbReference>
<evidence type="ECO:0000256" key="2">
    <source>
        <dbReference type="ARBA" id="ARBA00023015"/>
    </source>
</evidence>
<dbReference type="KEGG" id="bbh:BN112_0176"/>